<reference evidence="2" key="1">
    <citation type="submission" date="2023-07" db="EMBL/GenBank/DDBJ databases">
        <title>The genome sequence of Rhodocytophaga aerolata KACC 12507.</title>
        <authorList>
            <person name="Zhang X."/>
        </authorList>
    </citation>
    <scope>NUCLEOTIDE SEQUENCE</scope>
    <source>
        <strain evidence="2">KACC 12507</strain>
    </source>
</reference>
<name>A0ABT8R9Q1_9BACT</name>
<proteinExistence type="predicted"/>
<dbReference type="Proteomes" id="UP001168528">
    <property type="component" value="Unassembled WGS sequence"/>
</dbReference>
<feature type="domain" description="RES" evidence="1">
    <location>
        <begin position="62"/>
        <end position="241"/>
    </location>
</feature>
<protein>
    <submittedName>
        <fullName evidence="2">RES domain-containing protein</fullName>
    </submittedName>
</protein>
<keyword evidence="3" id="KW-1185">Reference proteome</keyword>
<organism evidence="2 3">
    <name type="scientific">Rhodocytophaga aerolata</name>
    <dbReference type="NCBI Taxonomy" id="455078"/>
    <lineage>
        <taxon>Bacteria</taxon>
        <taxon>Pseudomonadati</taxon>
        <taxon>Bacteroidota</taxon>
        <taxon>Cytophagia</taxon>
        <taxon>Cytophagales</taxon>
        <taxon>Rhodocytophagaceae</taxon>
        <taxon>Rhodocytophaga</taxon>
    </lineage>
</organism>
<comment type="caution">
    <text evidence="2">The sequence shown here is derived from an EMBL/GenBank/DDBJ whole genome shotgun (WGS) entry which is preliminary data.</text>
</comment>
<sequence>MKFAVDKVTAIVEAACAAIAQLEKEKISDKEQQEAATHLLAALPYLSHWQYEYPHQAFPFKLYRVRAEKGIGEASISQVKTFSYPTPEKCELARANKKGCPVFYVADNPTTALKEAECKKGDVVFVSEWQVKNAEKARLFLFFDHPLPKQHPWEKVRAKQEEQFHQSLADSPEALKEKRHQLHKAYCKAFLGDEYTLSSLIGHELLYADKKPDTNILVYPSCVDADQYCNLAIHPDFADKYLQMTGIWKVKVTDKNFNKQPDLFQSGKIEGTTISWHPATQEEQKGFPL</sequence>
<dbReference type="RefSeq" id="WP_302038788.1">
    <property type="nucleotide sequence ID" value="NZ_JAUKPO010000009.1"/>
</dbReference>
<dbReference type="EMBL" id="JAUKPO010000009">
    <property type="protein sequence ID" value="MDO1447983.1"/>
    <property type="molecule type" value="Genomic_DNA"/>
</dbReference>
<evidence type="ECO:0000313" key="2">
    <source>
        <dbReference type="EMBL" id="MDO1447983.1"/>
    </source>
</evidence>
<gene>
    <name evidence="2" type="ORF">Q0590_17050</name>
</gene>
<evidence type="ECO:0000313" key="3">
    <source>
        <dbReference type="Proteomes" id="UP001168528"/>
    </source>
</evidence>
<evidence type="ECO:0000259" key="1">
    <source>
        <dbReference type="Pfam" id="PF08808"/>
    </source>
</evidence>
<accession>A0ABT8R9Q1</accession>
<dbReference type="Pfam" id="PF08808">
    <property type="entry name" value="RES"/>
    <property type="match status" value="1"/>
</dbReference>
<dbReference type="InterPro" id="IPR014914">
    <property type="entry name" value="RES_dom"/>
</dbReference>